<keyword evidence="2" id="KW-1133">Transmembrane helix</keyword>
<feature type="transmembrane region" description="Helical" evidence="2">
    <location>
        <begin position="22"/>
        <end position="42"/>
    </location>
</feature>
<dbReference type="GO" id="GO:0016829">
    <property type="term" value="F:lyase activity"/>
    <property type="evidence" value="ECO:0007669"/>
    <property type="project" value="UniProtKB-KW"/>
</dbReference>
<dbReference type="PANTHER" id="PTHR35307">
    <property type="entry name" value="PROTEIN, PUTATIVE-RELATED"/>
    <property type="match status" value="1"/>
</dbReference>
<accession>A0A1D1ZBQ0</accession>
<keyword evidence="2" id="KW-0812">Transmembrane</keyword>
<protein>
    <submittedName>
        <fullName evidence="4">Argininosuccinate lyase</fullName>
    </submittedName>
</protein>
<reference evidence="4" key="1">
    <citation type="submission" date="2015-07" db="EMBL/GenBank/DDBJ databases">
        <title>Transcriptome Assembly of Anthurium amnicola.</title>
        <authorList>
            <person name="Suzuki J."/>
        </authorList>
    </citation>
    <scope>NUCLEOTIDE SEQUENCE</scope>
</reference>
<keyword evidence="4" id="KW-0456">Lyase</keyword>
<dbReference type="EMBL" id="GDJX01006409">
    <property type="protein sequence ID" value="JAT61527.1"/>
    <property type="molecule type" value="Transcribed_RNA"/>
</dbReference>
<evidence type="ECO:0000256" key="1">
    <source>
        <dbReference type="SAM" id="MobiDB-lite"/>
    </source>
</evidence>
<feature type="transmembrane region" description="Helical" evidence="2">
    <location>
        <begin position="146"/>
        <end position="167"/>
    </location>
</feature>
<evidence type="ECO:0000313" key="3">
    <source>
        <dbReference type="EMBL" id="JAT61527.1"/>
    </source>
</evidence>
<keyword evidence="2" id="KW-0472">Membrane</keyword>
<feature type="transmembrane region" description="Helical" evidence="2">
    <location>
        <begin position="54"/>
        <end position="75"/>
    </location>
</feature>
<feature type="compositionally biased region" description="Basic and acidic residues" evidence="1">
    <location>
        <begin position="187"/>
        <end position="208"/>
    </location>
</feature>
<organism evidence="4">
    <name type="scientific">Anthurium amnicola</name>
    <dbReference type="NCBI Taxonomy" id="1678845"/>
    <lineage>
        <taxon>Eukaryota</taxon>
        <taxon>Viridiplantae</taxon>
        <taxon>Streptophyta</taxon>
        <taxon>Embryophyta</taxon>
        <taxon>Tracheophyta</taxon>
        <taxon>Spermatophyta</taxon>
        <taxon>Magnoliopsida</taxon>
        <taxon>Liliopsida</taxon>
        <taxon>Araceae</taxon>
        <taxon>Pothoideae</taxon>
        <taxon>Potheae</taxon>
        <taxon>Anthurium</taxon>
    </lineage>
</organism>
<dbReference type="PANTHER" id="PTHR35307:SF3">
    <property type="entry name" value="DUF4220 DOMAIN-CONTAINING PROTEIN"/>
    <property type="match status" value="1"/>
</dbReference>
<evidence type="ECO:0000313" key="4">
    <source>
        <dbReference type="EMBL" id="JAT64271.1"/>
    </source>
</evidence>
<dbReference type="AlphaFoldDB" id="A0A1D1ZBQ0"/>
<feature type="transmembrane region" description="Helical" evidence="2">
    <location>
        <begin position="233"/>
        <end position="255"/>
    </location>
</feature>
<sequence length="317" mass="34524">MRGCAADGSLNDSDFAKPLPTIGLYITGASLCCAAAMGWDTFRGFRSRRLWFPARYFTLNAATLTLLAVATKLPVDLNTSMPGPLEQLSKLSGTVLLCTVMGNLTPSLGVTDNAAANIIALGILVATVVVNVAIQMGTGVIYVYRLEHAVVLFFMLVLLLLLSSSSLTVPTTKRLLEKQYDRKHHRLANDMKPHKERAEDEGGPDDGRYDAERLQEHVKKYWLMAHTSSPQYVLGRLATCTASGAFCLLSALALFQAALRSFVARGSGFCNGTSDYTWSIHPVFISQAFRIWSGTRTPSAVSRCSLAELLQLLVVPF</sequence>
<feature type="region of interest" description="Disordered" evidence="1">
    <location>
        <begin position="186"/>
        <end position="208"/>
    </location>
</feature>
<gene>
    <name evidence="4" type="primary">argH_3</name>
    <name evidence="3" type="synonym">argH_25</name>
    <name evidence="4" type="ORF">g.127392</name>
    <name evidence="3" type="ORF">g.127400</name>
</gene>
<name>A0A1D1ZBQ0_9ARAE</name>
<dbReference type="EMBL" id="GDJX01003665">
    <property type="protein sequence ID" value="JAT64271.1"/>
    <property type="molecule type" value="Transcribed_RNA"/>
</dbReference>
<evidence type="ECO:0000256" key="2">
    <source>
        <dbReference type="SAM" id="Phobius"/>
    </source>
</evidence>
<proteinExistence type="predicted"/>
<feature type="transmembrane region" description="Helical" evidence="2">
    <location>
        <begin position="114"/>
        <end position="134"/>
    </location>
</feature>